<evidence type="ECO:0000313" key="1">
    <source>
        <dbReference type="EMBL" id="MBM6856404.1"/>
    </source>
</evidence>
<dbReference type="InterPro" id="IPR025342">
    <property type="entry name" value="DUF4248"/>
</dbReference>
<dbReference type="Proteomes" id="UP000698924">
    <property type="component" value="Unassembled WGS sequence"/>
</dbReference>
<sequence length="72" mass="8071">METFKIKTYGRTELALLYSPELSAQGAWRKLLRWINHHPTLGARLAATGLTSHSRVFTPAQVRLIVEALGEP</sequence>
<dbReference type="AlphaFoldDB" id="A0AA40ZRV2"/>
<evidence type="ECO:0000313" key="2">
    <source>
        <dbReference type="Proteomes" id="UP000698924"/>
    </source>
</evidence>
<reference evidence="1 2" key="1">
    <citation type="journal article" date="2021" name="Sci. Rep.">
        <title>The distribution of antibiotic resistance genes in chicken gut microbiota commensals.</title>
        <authorList>
            <person name="Juricova H."/>
            <person name="Matiasovicova J."/>
            <person name="Kubasova T."/>
            <person name="Cejkova D."/>
            <person name="Rychlik I."/>
        </authorList>
    </citation>
    <scope>NUCLEOTIDE SEQUENCE [LARGE SCALE GENOMIC DNA]</scope>
    <source>
        <strain evidence="1 2">An421</strain>
    </source>
</reference>
<comment type="caution">
    <text evidence="1">The sequence shown here is derived from an EMBL/GenBank/DDBJ whole genome shotgun (WGS) entry which is preliminary data.</text>
</comment>
<accession>A0AA40ZRV2</accession>
<dbReference type="Pfam" id="PF14053">
    <property type="entry name" value="DUF4248"/>
    <property type="match status" value="1"/>
</dbReference>
<dbReference type="EMBL" id="JACJMO010000002">
    <property type="protein sequence ID" value="MBM6856404.1"/>
    <property type="molecule type" value="Genomic_DNA"/>
</dbReference>
<keyword evidence="2" id="KW-1185">Reference proteome</keyword>
<proteinExistence type="predicted"/>
<dbReference type="RefSeq" id="WP_021847229.1">
    <property type="nucleotide sequence ID" value="NZ_JAAZTS010000002.1"/>
</dbReference>
<name>A0AA40ZRV2_9BACT</name>
<protein>
    <submittedName>
        <fullName evidence="1">DUF4248 domain-containing protein</fullName>
    </submittedName>
</protein>
<organism evidence="1 2">
    <name type="scientific">Caecibacteroides pullorum</name>
    <dbReference type="NCBI Taxonomy" id="2725562"/>
    <lineage>
        <taxon>Bacteria</taxon>
        <taxon>Pseudomonadati</taxon>
        <taxon>Bacteroidota</taxon>
        <taxon>Bacteroidia</taxon>
        <taxon>Bacteroidales</taxon>
        <taxon>Bacteroidaceae</taxon>
        <taxon>Caecibacteroides</taxon>
    </lineage>
</organism>
<gene>
    <name evidence="1" type="ORF">H6D15_02085</name>
</gene>